<dbReference type="Gene3D" id="2.40.30.160">
    <property type="match status" value="1"/>
</dbReference>
<dbReference type="OrthoDB" id="9796287at2"/>
<evidence type="ECO:0000313" key="4">
    <source>
        <dbReference type="Proteomes" id="UP000319148"/>
    </source>
</evidence>
<dbReference type="InterPro" id="IPR017703">
    <property type="entry name" value="YgfZ/GCV_T_CS"/>
</dbReference>
<dbReference type="SUPFAM" id="SSF103025">
    <property type="entry name" value="Folate-binding domain"/>
    <property type="match status" value="1"/>
</dbReference>
<keyword evidence="1" id="KW-0809">Transit peptide</keyword>
<reference evidence="4" key="1">
    <citation type="submission" date="2019-06" db="EMBL/GenBank/DDBJ databases">
        <title>The complete genome of Emcibacter congregatus ZYLT.</title>
        <authorList>
            <person name="Zhao Z."/>
        </authorList>
    </citation>
    <scope>NUCLEOTIDE SEQUENCE [LARGE SCALE GENOMIC DNA]</scope>
    <source>
        <strain evidence="4">MCCC 1A06723</strain>
    </source>
</reference>
<dbReference type="InterPro" id="IPR027266">
    <property type="entry name" value="TrmE/GcvT-like"/>
</dbReference>
<keyword evidence="4" id="KW-1185">Reference proteome</keyword>
<dbReference type="PIRSF" id="PIRSF006487">
    <property type="entry name" value="GcvT"/>
    <property type="match status" value="1"/>
</dbReference>
<dbReference type="Proteomes" id="UP000319148">
    <property type="component" value="Unassembled WGS sequence"/>
</dbReference>
<evidence type="ECO:0000259" key="2">
    <source>
        <dbReference type="Pfam" id="PF25455"/>
    </source>
</evidence>
<sequence length="279" mass="31311">MTTALYHLENRQVFSLTGKDRLTFLQGLITSNVRRISDGGALYAALLTPQGKYLFDFFLYAAADVVYLDCEKDRAAELLRKLMMYKLRAEVEISDETDRLKILSLDSPLEGTLACFQDPRLPALGYRAVVEDLPEDCLSPGKADYDRKRLALGIAEGADDFIIDKSLALEGNMEELHGVDFDKGCYVGQEITARTKHRGKIRRRFVPVTVSGPLPAPDSPVLNREGQEIGILRSGIDKRAMAYVKLEKLDFSQSYTCGQAEVTPWKPDWMKVEEHVDAN</sequence>
<dbReference type="NCBIfam" id="TIGR03317">
    <property type="entry name" value="ygfZ_signature"/>
    <property type="match status" value="1"/>
</dbReference>
<name>A0A501PBV4_9PROT</name>
<dbReference type="PANTHER" id="PTHR22602">
    <property type="entry name" value="TRANSFERASE CAF17, MITOCHONDRIAL-RELATED"/>
    <property type="match status" value="1"/>
</dbReference>
<dbReference type="AlphaFoldDB" id="A0A501PBV4"/>
<dbReference type="GO" id="GO:0016226">
    <property type="term" value="P:iron-sulfur cluster assembly"/>
    <property type="evidence" value="ECO:0007669"/>
    <property type="project" value="TreeGrafter"/>
</dbReference>
<evidence type="ECO:0000256" key="1">
    <source>
        <dbReference type="ARBA" id="ARBA00022946"/>
    </source>
</evidence>
<proteinExistence type="predicted"/>
<dbReference type="EMBL" id="VFIY01000018">
    <property type="protein sequence ID" value="TPD57571.1"/>
    <property type="molecule type" value="Genomic_DNA"/>
</dbReference>
<dbReference type="InterPro" id="IPR057460">
    <property type="entry name" value="CAF17_C"/>
</dbReference>
<gene>
    <name evidence="3" type="ORF">FIV46_15770</name>
</gene>
<organism evidence="3 4">
    <name type="scientific">Emcibacter nanhaiensis</name>
    <dbReference type="NCBI Taxonomy" id="1505037"/>
    <lineage>
        <taxon>Bacteria</taxon>
        <taxon>Pseudomonadati</taxon>
        <taxon>Pseudomonadota</taxon>
        <taxon>Alphaproteobacteria</taxon>
        <taxon>Emcibacterales</taxon>
        <taxon>Emcibacteraceae</taxon>
        <taxon>Emcibacter</taxon>
    </lineage>
</organism>
<dbReference type="InterPro" id="IPR045179">
    <property type="entry name" value="YgfZ/GcvT"/>
</dbReference>
<dbReference type="RefSeq" id="WP_139941886.1">
    <property type="nucleotide sequence ID" value="NZ_JBHSYP010000005.1"/>
</dbReference>
<evidence type="ECO:0000313" key="3">
    <source>
        <dbReference type="EMBL" id="TPD57571.1"/>
    </source>
</evidence>
<dbReference type="Gene3D" id="3.30.1360.120">
    <property type="entry name" value="Probable tRNA modification gtpase trme, domain 1"/>
    <property type="match status" value="1"/>
</dbReference>
<comment type="caution">
    <text evidence="3">The sequence shown here is derived from an EMBL/GenBank/DDBJ whole genome shotgun (WGS) entry which is preliminary data.</text>
</comment>
<feature type="domain" description="CAF17 C-terminal" evidence="2">
    <location>
        <begin position="202"/>
        <end position="271"/>
    </location>
</feature>
<dbReference type="Pfam" id="PF25455">
    <property type="entry name" value="Beta-barrel_CAF17_C"/>
    <property type="match status" value="1"/>
</dbReference>
<protein>
    <submittedName>
        <fullName evidence="3">Folate-binding protein YgfZ</fullName>
    </submittedName>
</protein>
<dbReference type="PANTHER" id="PTHR22602:SF0">
    <property type="entry name" value="TRANSFERASE CAF17, MITOCHONDRIAL-RELATED"/>
    <property type="match status" value="1"/>
</dbReference>
<accession>A0A501PBV4</accession>